<name>A0A432WGH6_9GAMM</name>
<feature type="binding site" description="axial binding residue" evidence="13 14">
    <location>
        <position position="135"/>
    </location>
    <ligand>
        <name>heme</name>
        <dbReference type="ChEBI" id="CHEBI:30413"/>
    </ligand>
    <ligandPart>
        <name>Fe</name>
        <dbReference type="ChEBI" id="CHEBI:18248"/>
    </ligandPart>
</feature>
<proteinExistence type="inferred from homology"/>
<dbReference type="InterPro" id="IPR004329">
    <property type="entry name" value="CcmE"/>
</dbReference>
<accession>A0A432WGH6</accession>
<evidence type="ECO:0000256" key="1">
    <source>
        <dbReference type="ARBA" id="ARBA00004533"/>
    </source>
</evidence>
<keyword evidence="8 13" id="KW-0735">Signal-anchor</keyword>
<organism evidence="16 17">
    <name type="scientific">Aliidiomarina sanyensis</name>
    <dbReference type="NCBI Taxonomy" id="1249555"/>
    <lineage>
        <taxon>Bacteria</taxon>
        <taxon>Pseudomonadati</taxon>
        <taxon>Pseudomonadota</taxon>
        <taxon>Gammaproteobacteria</taxon>
        <taxon>Alteromonadales</taxon>
        <taxon>Idiomarinaceae</taxon>
        <taxon>Aliidiomarina</taxon>
    </lineage>
</organism>
<keyword evidence="17" id="KW-1185">Reference proteome</keyword>
<dbReference type="InterPro" id="IPR036127">
    <property type="entry name" value="CcmE-like_sf"/>
</dbReference>
<dbReference type="EMBL" id="PIPM01000006">
    <property type="protein sequence ID" value="RUO32817.1"/>
    <property type="molecule type" value="Genomic_DNA"/>
</dbReference>
<dbReference type="GO" id="GO:0046872">
    <property type="term" value="F:metal ion binding"/>
    <property type="evidence" value="ECO:0007669"/>
    <property type="project" value="UniProtKB-KW"/>
</dbReference>
<evidence type="ECO:0000256" key="8">
    <source>
        <dbReference type="ARBA" id="ARBA00022968"/>
    </source>
</evidence>
<dbReference type="GO" id="GO:0017004">
    <property type="term" value="P:cytochrome complex assembly"/>
    <property type="evidence" value="ECO:0007669"/>
    <property type="project" value="UniProtKB-KW"/>
</dbReference>
<dbReference type="HAMAP" id="MF_01959">
    <property type="entry name" value="CcmE"/>
    <property type="match status" value="1"/>
</dbReference>
<dbReference type="GO" id="GO:0005886">
    <property type="term" value="C:plasma membrane"/>
    <property type="evidence" value="ECO:0007669"/>
    <property type="project" value="UniProtKB-SubCell"/>
</dbReference>
<evidence type="ECO:0000256" key="11">
    <source>
        <dbReference type="ARBA" id="ARBA00023136"/>
    </source>
</evidence>
<reference evidence="16 17" key="1">
    <citation type="journal article" date="2011" name="Front. Microbiol.">
        <title>Genomic signatures of strain selection and enhancement in Bacillus atrophaeus var. globigii, a historical biowarfare simulant.</title>
        <authorList>
            <person name="Gibbons H.S."/>
            <person name="Broomall S.M."/>
            <person name="McNew L.A."/>
            <person name="Daligault H."/>
            <person name="Chapman C."/>
            <person name="Bruce D."/>
            <person name="Karavis M."/>
            <person name="Krepps M."/>
            <person name="McGregor P.A."/>
            <person name="Hong C."/>
            <person name="Park K.H."/>
            <person name="Akmal A."/>
            <person name="Feldman A."/>
            <person name="Lin J.S."/>
            <person name="Chang W.E."/>
            <person name="Higgs B.W."/>
            <person name="Demirev P."/>
            <person name="Lindquist J."/>
            <person name="Liem A."/>
            <person name="Fochler E."/>
            <person name="Read T.D."/>
            <person name="Tapia R."/>
            <person name="Johnson S."/>
            <person name="Bishop-Lilly K.A."/>
            <person name="Detter C."/>
            <person name="Han C."/>
            <person name="Sozhamannan S."/>
            <person name="Rosenzweig C.N."/>
            <person name="Skowronski E.W."/>
        </authorList>
    </citation>
    <scope>NUCLEOTIDE SEQUENCE [LARGE SCALE GENOMIC DNA]</scope>
    <source>
        <strain evidence="16 17">GYP-17</strain>
    </source>
</reference>
<sequence>MNPRRKKRLIMTSGILTGFALATGLVLYALSQNIDLFYTPTEIVEGKGSDKQLPEVGQRLRVGGLVVPGSVRREGSGLSVSFSLIDVGPAVVTVEYEGILPDLFREGQGIVAQGTLVGANRIQASQVLARHDEEYMPPALAEALKGIQHVPPSQWQLEEGEDLPVNPFARDDEDQGSSGGSYDR</sequence>
<feature type="region of interest" description="Disordered" evidence="15">
    <location>
        <begin position="155"/>
        <end position="184"/>
    </location>
</feature>
<keyword evidence="5 13" id="KW-0812">Transmembrane</keyword>
<evidence type="ECO:0000256" key="4">
    <source>
        <dbReference type="ARBA" id="ARBA00022617"/>
    </source>
</evidence>
<comment type="similarity">
    <text evidence="13">Belongs to the CcmE/CycJ family.</text>
</comment>
<dbReference type="NCBIfam" id="NF009638">
    <property type="entry name" value="PRK13165.1"/>
    <property type="match status" value="1"/>
</dbReference>
<evidence type="ECO:0000256" key="3">
    <source>
        <dbReference type="ARBA" id="ARBA00022519"/>
    </source>
</evidence>
<dbReference type="PANTHER" id="PTHR34128:SF2">
    <property type="entry name" value="CYTOCHROME C-TYPE BIOGENESIS PROTEIN CCME HOMOLOG, MITOCHONDRIAL"/>
    <property type="match status" value="1"/>
</dbReference>
<evidence type="ECO:0000313" key="17">
    <source>
        <dbReference type="Proteomes" id="UP000288405"/>
    </source>
</evidence>
<evidence type="ECO:0000256" key="14">
    <source>
        <dbReference type="PIRSR" id="PIRSR604329-50"/>
    </source>
</evidence>
<dbReference type="AlphaFoldDB" id="A0A432WGH6"/>
<keyword evidence="11 13" id="KW-0472">Membrane</keyword>
<evidence type="ECO:0000256" key="2">
    <source>
        <dbReference type="ARBA" id="ARBA00022475"/>
    </source>
</evidence>
<comment type="function">
    <text evidence="12 13">Heme chaperone required for the biogenesis of c-type cytochromes. Transiently binds heme delivered by CcmC and transfers the heme to apo-cytochromes in a process facilitated by CcmF and CcmH.</text>
</comment>
<keyword evidence="2 13" id="KW-1003">Cell membrane</keyword>
<evidence type="ECO:0000313" key="16">
    <source>
        <dbReference type="EMBL" id="RUO32817.1"/>
    </source>
</evidence>
<keyword evidence="6 13" id="KW-0479">Metal-binding</keyword>
<dbReference type="RefSeq" id="WP_126776945.1">
    <property type="nucleotide sequence ID" value="NZ_PIPM01000006.1"/>
</dbReference>
<keyword evidence="9 13" id="KW-1133">Transmembrane helix</keyword>
<evidence type="ECO:0000256" key="9">
    <source>
        <dbReference type="ARBA" id="ARBA00022989"/>
    </source>
</evidence>
<protein>
    <recommendedName>
        <fullName evidence="13">Cytochrome c-type biogenesis protein CcmE</fullName>
    </recommendedName>
    <alternativeName>
        <fullName evidence="13">Cytochrome c maturation protein E</fullName>
    </alternativeName>
    <alternativeName>
        <fullName evidence="13">Heme chaperone CcmE</fullName>
    </alternativeName>
</protein>
<dbReference type="Proteomes" id="UP000288405">
    <property type="component" value="Unassembled WGS sequence"/>
</dbReference>
<dbReference type="SUPFAM" id="SSF82093">
    <property type="entry name" value="Heme chaperone CcmE"/>
    <property type="match status" value="1"/>
</dbReference>
<feature type="topological domain" description="Extracellular" evidence="13">
    <location>
        <begin position="30"/>
        <end position="184"/>
    </location>
</feature>
<keyword evidence="10 13" id="KW-0408">Iron</keyword>
<keyword evidence="3" id="KW-0997">Cell inner membrane</keyword>
<comment type="caution">
    <text evidence="16">The sequence shown here is derived from an EMBL/GenBank/DDBJ whole genome shotgun (WGS) entry which is preliminary data.</text>
</comment>
<evidence type="ECO:0000256" key="13">
    <source>
        <dbReference type="HAMAP-Rule" id="MF_01959"/>
    </source>
</evidence>
<keyword evidence="7 13" id="KW-0201">Cytochrome c-type biogenesis</keyword>
<dbReference type="PANTHER" id="PTHR34128">
    <property type="entry name" value="CYTOCHROME C-TYPE BIOGENESIS PROTEIN CCME HOMOLOG, MITOCHONDRIAL"/>
    <property type="match status" value="1"/>
</dbReference>
<gene>
    <name evidence="13" type="primary">ccmE</name>
    <name evidence="13" type="synonym">cycJ</name>
    <name evidence="16" type="ORF">CWE11_07220</name>
</gene>
<dbReference type="Gene3D" id="2.40.50.140">
    <property type="entry name" value="Nucleic acid-binding proteins"/>
    <property type="match status" value="1"/>
</dbReference>
<dbReference type="InterPro" id="IPR012340">
    <property type="entry name" value="NA-bd_OB-fold"/>
</dbReference>
<comment type="subcellular location">
    <subcellularLocation>
        <location evidence="1">Cell inner membrane</location>
    </subcellularLocation>
    <subcellularLocation>
        <location evidence="13">Cell membrane</location>
        <topology evidence="13">Single-pass type II membrane protein</topology>
    </subcellularLocation>
</comment>
<evidence type="ECO:0000256" key="5">
    <source>
        <dbReference type="ARBA" id="ARBA00022692"/>
    </source>
</evidence>
<evidence type="ECO:0000256" key="7">
    <source>
        <dbReference type="ARBA" id="ARBA00022748"/>
    </source>
</evidence>
<dbReference type="GO" id="GO:0017003">
    <property type="term" value="P:protein-heme linkage"/>
    <property type="evidence" value="ECO:0007669"/>
    <property type="project" value="UniProtKB-UniRule"/>
</dbReference>
<evidence type="ECO:0000256" key="10">
    <source>
        <dbReference type="ARBA" id="ARBA00023004"/>
    </source>
</evidence>
<dbReference type="OrthoDB" id="9793584at2"/>
<dbReference type="Pfam" id="PF03100">
    <property type="entry name" value="CcmE"/>
    <property type="match status" value="1"/>
</dbReference>
<dbReference type="FunFam" id="2.40.50.140:FF:000104">
    <property type="entry name" value="Cytochrome c-type biogenesis protein CcmE"/>
    <property type="match status" value="1"/>
</dbReference>
<feature type="binding site" description="covalent" evidence="13 14">
    <location>
        <position position="131"/>
    </location>
    <ligand>
        <name>heme</name>
        <dbReference type="ChEBI" id="CHEBI:30413"/>
    </ligand>
</feature>
<feature type="topological domain" description="Cytoplasmic" evidence="13">
    <location>
        <begin position="1"/>
        <end position="8"/>
    </location>
</feature>
<evidence type="ECO:0000256" key="6">
    <source>
        <dbReference type="ARBA" id="ARBA00022723"/>
    </source>
</evidence>
<keyword evidence="4 13" id="KW-0349">Heme</keyword>
<dbReference type="GO" id="GO:0020037">
    <property type="term" value="F:heme binding"/>
    <property type="evidence" value="ECO:0007669"/>
    <property type="project" value="InterPro"/>
</dbReference>
<evidence type="ECO:0000256" key="15">
    <source>
        <dbReference type="SAM" id="MobiDB-lite"/>
    </source>
</evidence>
<evidence type="ECO:0000256" key="12">
    <source>
        <dbReference type="ARBA" id="ARBA00056663"/>
    </source>
</evidence>